<dbReference type="SUPFAM" id="SSF55073">
    <property type="entry name" value="Nucleotide cyclase"/>
    <property type="match status" value="1"/>
</dbReference>
<dbReference type="InterPro" id="IPR015943">
    <property type="entry name" value="WD40/YVTN_repeat-like_dom_sf"/>
</dbReference>
<dbReference type="Gene3D" id="2.130.10.10">
    <property type="entry name" value="YVTN repeat-like/Quinoprotein amine dehydrogenase"/>
    <property type="match status" value="2"/>
</dbReference>
<dbReference type="NCBIfam" id="TIGR00254">
    <property type="entry name" value="GGDEF"/>
    <property type="match status" value="1"/>
</dbReference>
<evidence type="ECO:0000256" key="4">
    <source>
        <dbReference type="SAM" id="Phobius"/>
    </source>
</evidence>
<dbReference type="PROSITE" id="PS50887">
    <property type="entry name" value="GGDEF"/>
    <property type="match status" value="1"/>
</dbReference>
<dbReference type="Gene3D" id="3.30.70.270">
    <property type="match status" value="1"/>
</dbReference>
<organism evidence="7 8">
    <name type="scientific">Roseateles asaccharophilus</name>
    <dbReference type="NCBI Taxonomy" id="582607"/>
    <lineage>
        <taxon>Bacteria</taxon>
        <taxon>Pseudomonadati</taxon>
        <taxon>Pseudomonadota</taxon>
        <taxon>Betaproteobacteria</taxon>
        <taxon>Burkholderiales</taxon>
        <taxon>Sphaerotilaceae</taxon>
        <taxon>Roseateles</taxon>
    </lineage>
</organism>
<dbReference type="SMART" id="SM00267">
    <property type="entry name" value="GGDEF"/>
    <property type="match status" value="1"/>
</dbReference>
<dbReference type="InterPro" id="IPR050469">
    <property type="entry name" value="Diguanylate_Cyclase"/>
</dbReference>
<dbReference type="InterPro" id="IPR029787">
    <property type="entry name" value="Nucleotide_cyclase"/>
</dbReference>
<keyword evidence="4" id="KW-1133">Transmembrane helix</keyword>
<gene>
    <name evidence="7" type="ORF">DFR39_102440</name>
</gene>
<dbReference type="GO" id="GO:0005886">
    <property type="term" value="C:plasma membrane"/>
    <property type="evidence" value="ECO:0007669"/>
    <property type="project" value="TreeGrafter"/>
</dbReference>
<dbReference type="SUPFAM" id="SSF63829">
    <property type="entry name" value="Calcium-dependent phosphotriesterase"/>
    <property type="match status" value="3"/>
</dbReference>
<dbReference type="PANTHER" id="PTHR45138">
    <property type="entry name" value="REGULATORY COMPONENTS OF SENSORY TRANSDUCTION SYSTEM"/>
    <property type="match status" value="1"/>
</dbReference>
<dbReference type="InterPro" id="IPR043128">
    <property type="entry name" value="Rev_trsase/Diguanyl_cyclase"/>
</dbReference>
<evidence type="ECO:0000259" key="6">
    <source>
        <dbReference type="PROSITE" id="PS50887"/>
    </source>
</evidence>
<dbReference type="InterPro" id="IPR000160">
    <property type="entry name" value="GGDEF_dom"/>
</dbReference>
<protein>
    <recommendedName>
        <fullName evidence="1">diguanylate cyclase</fullName>
        <ecNumber evidence="1">2.7.7.65</ecNumber>
    </recommendedName>
</protein>
<feature type="signal peptide" evidence="5">
    <location>
        <begin position="1"/>
        <end position="16"/>
    </location>
</feature>
<name>A0A4R6N950_9BURK</name>
<keyword evidence="5" id="KW-0732">Signal</keyword>
<evidence type="ECO:0000256" key="5">
    <source>
        <dbReference type="SAM" id="SignalP"/>
    </source>
</evidence>
<feature type="chain" id="PRO_5020446240" description="diguanylate cyclase" evidence="5">
    <location>
        <begin position="17"/>
        <end position="1061"/>
    </location>
</feature>
<dbReference type="EC" id="2.7.7.65" evidence="1"/>
<proteinExistence type="predicted"/>
<reference evidence="7 8" key="1">
    <citation type="submission" date="2019-03" db="EMBL/GenBank/DDBJ databases">
        <title>Genomic Encyclopedia of Type Strains, Phase IV (KMG-IV): sequencing the most valuable type-strain genomes for metagenomic binning, comparative biology and taxonomic classification.</title>
        <authorList>
            <person name="Goeker M."/>
        </authorList>
    </citation>
    <scope>NUCLEOTIDE SEQUENCE [LARGE SCALE GENOMIC DNA]</scope>
    <source>
        <strain evidence="7 8">DSM 25082</strain>
    </source>
</reference>
<feature type="region of interest" description="Disordered" evidence="3">
    <location>
        <begin position="18"/>
        <end position="58"/>
    </location>
</feature>
<dbReference type="AlphaFoldDB" id="A0A4R6N950"/>
<dbReference type="OrthoDB" id="176203at2"/>
<keyword evidence="8" id="KW-1185">Reference proteome</keyword>
<dbReference type="Pfam" id="PF07494">
    <property type="entry name" value="Reg_prop"/>
    <property type="match status" value="6"/>
</dbReference>
<dbReference type="FunFam" id="3.30.70.270:FF:000001">
    <property type="entry name" value="Diguanylate cyclase domain protein"/>
    <property type="match status" value="1"/>
</dbReference>
<dbReference type="Proteomes" id="UP000295357">
    <property type="component" value="Unassembled WGS sequence"/>
</dbReference>
<dbReference type="RefSeq" id="WP_133602802.1">
    <property type="nucleotide sequence ID" value="NZ_JAUFPJ010000002.1"/>
</dbReference>
<dbReference type="Gene3D" id="2.60.40.10">
    <property type="entry name" value="Immunoglobulins"/>
    <property type="match status" value="1"/>
</dbReference>
<feature type="transmembrane region" description="Helical" evidence="4">
    <location>
        <begin position="844"/>
        <end position="863"/>
    </location>
</feature>
<dbReference type="EMBL" id="SNXE01000002">
    <property type="protein sequence ID" value="TDP12052.1"/>
    <property type="molecule type" value="Genomic_DNA"/>
</dbReference>
<dbReference type="InterPro" id="IPR013783">
    <property type="entry name" value="Ig-like_fold"/>
</dbReference>
<dbReference type="InterPro" id="IPR011110">
    <property type="entry name" value="Reg_prop"/>
</dbReference>
<sequence>MLLPLLLLSLGGRVQAQGQAQPQAQPQAQSQAHAKPLAPAQLQRPAASASPAAGTEAAAPTPAGYAALASPTAALSQYKLDLWQTEQGLPLNTVQALLQTRDGQLWVGTAGGLARFDGLRFHTFDEEQAPALSSEPVFGFMQDRQGGLWIGHTRGASLYRDGRFETAITVAQSGNRRVWAFAEAPDGTIWAASENGLLKREAGAQGQAGWTRYQEAEGLPTKRLRSLALDAQGWLWIGSSGGGLIVREPASGRFHTLKPGQGGFPHLQVRHVIADPRGRGVWAATAGAGLVHVQRQMDPGAGDAPRFSIQTYTTADGLPSDHLTALALDAQGRLWIGSWGAGLSRLEALPEPGAAAPRFSPALSSAQGLAGSQIWSLQTDREGSVWVGTWVGGLNRLRNRAFTVFGAPEGLAYDNTRAVLHSRDGHRTWVATAGGGLSLLDHRQAQIHTLLRQERGGPLLSDEISTLLEDERDGTLWVGSYTHGLMHLSADGQRLLASYSTGEGLPNHEIRSLLQDRAGRLWIGTRGGLSRLDPEAKLPQPVQDAHLPQEGITAMLEDRQGRLWFGTTGQGLLRLDRDGRFSRLSQAEGLLSDWIMALHEDERGTLWIGTNGEGLNRLSPEGRLASIRSRDGLWDGLIQVILQDAQGQFWMTCNRGFFRVARAELDALAEGRIKRVQSLGFGPGDALRSTTFAGGLQGAGARDAQGRLWLPSASGLLIVDPARLPGGAGAPQLRLTGAWLQSQWQALSPGLTLELPPGPVPLRLSFSADTLLYAERLRLRYRMQGLGRGEWVDLGNVRELSFATLPHGDYRLELALSGDGGLHWRELDPPLPIKVHPHVWQTPWFLALVLLATLGGMAALVRLRTRSLQARQAEMERLVAQRTEELRQANEHLSRLSFADSLTGLANRRRFDEAFEEEWRRARRSGQALSLLLADVDGFKRYNDLLGHQAGDLCLSRVASVIASAAGRAGDLAARYGGEEFVVLLPGTDASAAQAVAEHIRSCCEALALPHPDSPVGNVVTLSLGLASCVPSAEEDAQRLLARADAALYRAKQQGRNRVAQ</sequence>
<dbReference type="Pfam" id="PF00990">
    <property type="entry name" value="GGDEF"/>
    <property type="match status" value="1"/>
</dbReference>
<evidence type="ECO:0000313" key="7">
    <source>
        <dbReference type="EMBL" id="TDP12052.1"/>
    </source>
</evidence>
<evidence type="ECO:0000313" key="8">
    <source>
        <dbReference type="Proteomes" id="UP000295357"/>
    </source>
</evidence>
<keyword evidence="4" id="KW-0472">Membrane</keyword>
<accession>A0A4R6N950</accession>
<keyword evidence="4" id="KW-0812">Transmembrane</keyword>
<dbReference type="GO" id="GO:1902201">
    <property type="term" value="P:negative regulation of bacterial-type flagellum-dependent cell motility"/>
    <property type="evidence" value="ECO:0007669"/>
    <property type="project" value="TreeGrafter"/>
</dbReference>
<evidence type="ECO:0000256" key="3">
    <source>
        <dbReference type="SAM" id="MobiDB-lite"/>
    </source>
</evidence>
<comment type="catalytic activity">
    <reaction evidence="2">
        <text>2 GTP = 3',3'-c-di-GMP + 2 diphosphate</text>
        <dbReference type="Rhea" id="RHEA:24898"/>
        <dbReference type="ChEBI" id="CHEBI:33019"/>
        <dbReference type="ChEBI" id="CHEBI:37565"/>
        <dbReference type="ChEBI" id="CHEBI:58805"/>
        <dbReference type="EC" id="2.7.7.65"/>
    </reaction>
</comment>
<dbReference type="GO" id="GO:0043709">
    <property type="term" value="P:cell adhesion involved in single-species biofilm formation"/>
    <property type="evidence" value="ECO:0007669"/>
    <property type="project" value="TreeGrafter"/>
</dbReference>
<dbReference type="PANTHER" id="PTHR45138:SF9">
    <property type="entry name" value="DIGUANYLATE CYCLASE DGCM-RELATED"/>
    <property type="match status" value="1"/>
</dbReference>
<evidence type="ECO:0000256" key="1">
    <source>
        <dbReference type="ARBA" id="ARBA00012528"/>
    </source>
</evidence>
<comment type="caution">
    <text evidence="7">The sequence shown here is derived from an EMBL/GenBank/DDBJ whole genome shotgun (WGS) entry which is preliminary data.</text>
</comment>
<dbReference type="CDD" id="cd01949">
    <property type="entry name" value="GGDEF"/>
    <property type="match status" value="1"/>
</dbReference>
<feature type="domain" description="GGDEF" evidence="6">
    <location>
        <begin position="927"/>
        <end position="1061"/>
    </location>
</feature>
<dbReference type="GO" id="GO:0052621">
    <property type="term" value="F:diguanylate cyclase activity"/>
    <property type="evidence" value="ECO:0007669"/>
    <property type="project" value="UniProtKB-EC"/>
</dbReference>
<evidence type="ECO:0000256" key="2">
    <source>
        <dbReference type="ARBA" id="ARBA00034247"/>
    </source>
</evidence>